<dbReference type="InterPro" id="IPR036945">
    <property type="entry name" value="DAGK_sf"/>
</dbReference>
<dbReference type="GO" id="GO:0008654">
    <property type="term" value="P:phospholipid biosynthetic process"/>
    <property type="evidence" value="ECO:0007669"/>
    <property type="project" value="UniProtKB-KW"/>
</dbReference>
<evidence type="ECO:0000256" key="19">
    <source>
        <dbReference type="SAM" id="Phobius"/>
    </source>
</evidence>
<evidence type="ECO:0000256" key="4">
    <source>
        <dbReference type="ARBA" id="ARBA00022516"/>
    </source>
</evidence>
<organism evidence="20 21">
    <name type="scientific">Siansivirga zeaxanthinifaciens CC-SAMT-1</name>
    <dbReference type="NCBI Taxonomy" id="1454006"/>
    <lineage>
        <taxon>Bacteria</taxon>
        <taxon>Pseudomonadati</taxon>
        <taxon>Bacteroidota</taxon>
        <taxon>Flavobacteriia</taxon>
        <taxon>Flavobacteriales</taxon>
        <taxon>Flavobacteriaceae</taxon>
        <taxon>Siansivirga</taxon>
    </lineage>
</organism>
<keyword evidence="3" id="KW-1003">Cell membrane</keyword>
<dbReference type="HOGENOM" id="CLU_112343_2_2_10"/>
<evidence type="ECO:0000256" key="18">
    <source>
        <dbReference type="PIRSR" id="PIRSR600829-4"/>
    </source>
</evidence>
<keyword evidence="14" id="KW-1208">Phospholipid metabolism</keyword>
<keyword evidence="6 19" id="KW-0812">Transmembrane</keyword>
<evidence type="ECO:0000256" key="1">
    <source>
        <dbReference type="ARBA" id="ARBA00004651"/>
    </source>
</evidence>
<dbReference type="GO" id="GO:0005886">
    <property type="term" value="C:plasma membrane"/>
    <property type="evidence" value="ECO:0007669"/>
    <property type="project" value="UniProtKB-SubCell"/>
</dbReference>
<feature type="binding site" evidence="17">
    <location>
        <position position="77"/>
    </location>
    <ligand>
        <name>ATP</name>
        <dbReference type="ChEBI" id="CHEBI:30616"/>
    </ligand>
</feature>
<dbReference type="RefSeq" id="WP_044639159.1">
    <property type="nucleotide sequence ID" value="NZ_CP007202.1"/>
</dbReference>
<keyword evidence="12 19" id="KW-0472">Membrane</keyword>
<keyword evidence="11" id="KW-0443">Lipid metabolism</keyword>
<comment type="similarity">
    <text evidence="2">Belongs to the bacterial diacylglycerol kinase family.</text>
</comment>
<feature type="binding site" evidence="17">
    <location>
        <begin position="86"/>
        <end position="88"/>
    </location>
    <ligand>
        <name>ATP</name>
        <dbReference type="ChEBI" id="CHEBI:30616"/>
    </ligand>
</feature>
<keyword evidence="5" id="KW-0808">Transferase</keyword>
<dbReference type="Pfam" id="PF01219">
    <property type="entry name" value="DAGK_prokar"/>
    <property type="match status" value="1"/>
</dbReference>
<evidence type="ECO:0000256" key="6">
    <source>
        <dbReference type="ARBA" id="ARBA00022692"/>
    </source>
</evidence>
<evidence type="ECO:0000256" key="5">
    <source>
        <dbReference type="ARBA" id="ARBA00022679"/>
    </source>
</evidence>
<feature type="binding site" evidence="17">
    <location>
        <begin position="95"/>
        <end position="96"/>
    </location>
    <ligand>
        <name>ATP</name>
        <dbReference type="ChEBI" id="CHEBI:30616"/>
    </ligand>
</feature>
<evidence type="ECO:0000256" key="8">
    <source>
        <dbReference type="ARBA" id="ARBA00022777"/>
    </source>
</evidence>
<evidence type="ECO:0000256" key="14">
    <source>
        <dbReference type="ARBA" id="ARBA00023264"/>
    </source>
</evidence>
<feature type="binding site" evidence="18">
    <location>
        <position position="29"/>
    </location>
    <ligand>
        <name>a divalent metal cation</name>
        <dbReference type="ChEBI" id="CHEBI:60240"/>
    </ligand>
</feature>
<keyword evidence="7 17" id="KW-0547">Nucleotide-binding</keyword>
<name>A0A0C5WDV8_9FLAO</name>
<dbReference type="CDD" id="cd14265">
    <property type="entry name" value="UDPK_IM_like"/>
    <property type="match status" value="1"/>
</dbReference>
<dbReference type="PANTHER" id="PTHR34299:SF1">
    <property type="entry name" value="DIACYLGLYCEROL KINASE"/>
    <property type="match status" value="1"/>
</dbReference>
<dbReference type="PATRIC" id="fig|1454006.5.peg.2596"/>
<evidence type="ECO:0000313" key="21">
    <source>
        <dbReference type="Proteomes" id="UP000032229"/>
    </source>
</evidence>
<dbReference type="Proteomes" id="UP000032229">
    <property type="component" value="Chromosome"/>
</dbReference>
<dbReference type="GO" id="GO:0046872">
    <property type="term" value="F:metal ion binding"/>
    <property type="evidence" value="ECO:0007669"/>
    <property type="project" value="UniProtKB-KW"/>
</dbReference>
<evidence type="ECO:0000256" key="10">
    <source>
        <dbReference type="ARBA" id="ARBA00022989"/>
    </source>
</evidence>
<evidence type="ECO:0000313" key="20">
    <source>
        <dbReference type="EMBL" id="AJR04452.1"/>
    </source>
</evidence>
<dbReference type="GO" id="GO:0005524">
    <property type="term" value="F:ATP binding"/>
    <property type="evidence" value="ECO:0007669"/>
    <property type="project" value="UniProtKB-KW"/>
</dbReference>
<keyword evidence="9 17" id="KW-0067">ATP-binding</keyword>
<proteinExistence type="inferred from homology"/>
<feature type="binding site" evidence="16">
    <location>
        <position position="70"/>
    </location>
    <ligand>
        <name>substrate</name>
    </ligand>
</feature>
<evidence type="ECO:0000256" key="12">
    <source>
        <dbReference type="ARBA" id="ARBA00023136"/>
    </source>
</evidence>
<dbReference type="KEGG" id="sze:AW14_13095"/>
<keyword evidence="21" id="KW-1185">Reference proteome</keyword>
<keyword evidence="4" id="KW-0444">Lipid biosynthesis</keyword>
<keyword evidence="10 19" id="KW-1133">Transmembrane helix</keyword>
<evidence type="ECO:0000256" key="9">
    <source>
        <dbReference type="ARBA" id="ARBA00022840"/>
    </source>
</evidence>
<comment type="subcellular location">
    <subcellularLocation>
        <location evidence="1">Cell membrane</location>
        <topology evidence="1">Multi-pass membrane protein</topology>
    </subcellularLocation>
</comment>
<dbReference type="OrthoDB" id="1493837at2"/>
<evidence type="ECO:0000256" key="7">
    <source>
        <dbReference type="ARBA" id="ARBA00022741"/>
    </source>
</evidence>
<dbReference type="InterPro" id="IPR033717">
    <property type="entry name" value="UDPK"/>
</dbReference>
<dbReference type="InterPro" id="IPR000829">
    <property type="entry name" value="DAGK"/>
</dbReference>
<reference evidence="20 21" key="1">
    <citation type="submission" date="2014-02" db="EMBL/GenBank/DDBJ databases">
        <authorList>
            <person name="Young C.-C."/>
            <person name="Hameed A."/>
            <person name="Huang H.-C."/>
            <person name="Shahina M."/>
        </authorList>
    </citation>
    <scope>NUCLEOTIDE SEQUENCE [LARGE SCALE GENOMIC DNA]</scope>
    <source>
        <strain evidence="20 21">CC-SAMT-1</strain>
    </source>
</reference>
<dbReference type="EMBL" id="CP007202">
    <property type="protein sequence ID" value="AJR04452.1"/>
    <property type="molecule type" value="Genomic_DNA"/>
</dbReference>
<evidence type="ECO:0000256" key="16">
    <source>
        <dbReference type="PIRSR" id="PIRSR600829-2"/>
    </source>
</evidence>
<evidence type="ECO:0000256" key="13">
    <source>
        <dbReference type="ARBA" id="ARBA00023209"/>
    </source>
</evidence>
<evidence type="ECO:0000256" key="15">
    <source>
        <dbReference type="PIRSR" id="PIRSR600829-1"/>
    </source>
</evidence>
<dbReference type="AlphaFoldDB" id="A0A0C5WDV8"/>
<feature type="transmembrane region" description="Helical" evidence="19">
    <location>
        <begin position="97"/>
        <end position="118"/>
    </location>
</feature>
<feature type="binding site" evidence="18">
    <location>
        <position position="77"/>
    </location>
    <ligand>
        <name>a divalent metal cation</name>
        <dbReference type="ChEBI" id="CHEBI:60240"/>
    </ligand>
</feature>
<keyword evidence="18" id="KW-0479">Metal-binding</keyword>
<dbReference type="PANTHER" id="PTHR34299">
    <property type="entry name" value="DIACYLGLYCEROL KINASE"/>
    <property type="match status" value="1"/>
</dbReference>
<dbReference type="Gene3D" id="1.10.287.3610">
    <property type="match status" value="1"/>
</dbReference>
<feature type="active site" description="Proton acceptor" evidence="15">
    <location>
        <position position="70"/>
    </location>
</feature>
<dbReference type="GO" id="GO:0016301">
    <property type="term" value="F:kinase activity"/>
    <property type="evidence" value="ECO:0007669"/>
    <property type="project" value="UniProtKB-KW"/>
</dbReference>
<evidence type="ECO:0000256" key="2">
    <source>
        <dbReference type="ARBA" id="ARBA00005967"/>
    </source>
</evidence>
<protein>
    <submittedName>
        <fullName evidence="20">Diacylglycerol kinase</fullName>
    </submittedName>
</protein>
<sequence>MIKKESFLVNRIKSIGYAFKGFAILVKTEASIKTQVFIAILVSAAGFFFNISITEWLIQTLAIAMVISIEAINTAIEEIANFIHPEHHQKIGLIKDIAAGAVFIASIFAVIIGLIIYFPKVF</sequence>
<feature type="binding site" evidence="17">
    <location>
        <position position="17"/>
    </location>
    <ligand>
        <name>ATP</name>
        <dbReference type="ChEBI" id="CHEBI:30616"/>
    </ligand>
</feature>
<keyword evidence="13" id="KW-0594">Phospholipid biosynthesis</keyword>
<dbReference type="STRING" id="1454006.AW14_13095"/>
<feature type="binding site" evidence="17">
    <location>
        <position position="29"/>
    </location>
    <ligand>
        <name>ATP</name>
        <dbReference type="ChEBI" id="CHEBI:30616"/>
    </ligand>
</feature>
<evidence type="ECO:0000256" key="17">
    <source>
        <dbReference type="PIRSR" id="PIRSR600829-3"/>
    </source>
</evidence>
<comment type="cofactor">
    <cofactor evidence="18">
        <name>Mg(2+)</name>
        <dbReference type="ChEBI" id="CHEBI:18420"/>
    </cofactor>
    <text evidence="18">Mn(2+), Zn(2+), Cd(2+) and Co(2+) support activity to lesser extents.</text>
</comment>
<accession>A0A0C5WDV8</accession>
<evidence type="ECO:0000256" key="11">
    <source>
        <dbReference type="ARBA" id="ARBA00023098"/>
    </source>
</evidence>
<keyword evidence="18" id="KW-0460">Magnesium</keyword>
<gene>
    <name evidence="20" type="ORF">AW14_13095</name>
</gene>
<evidence type="ECO:0000256" key="3">
    <source>
        <dbReference type="ARBA" id="ARBA00022475"/>
    </source>
</evidence>
<keyword evidence="8 20" id="KW-0418">Kinase</keyword>
<feature type="transmembrane region" description="Helical" evidence="19">
    <location>
        <begin position="30"/>
        <end position="50"/>
    </location>
</feature>